<evidence type="ECO:0000313" key="1">
    <source>
        <dbReference type="EMBL" id="OWZ15628.1"/>
    </source>
</evidence>
<dbReference type="OrthoDB" id="167332at2759"/>
<sequence>MARSKETVCRFSEGDYVLWFRVDKRLEAMVRWVGPFQVTKALPHSYLIRHLLTWDKNIVHGSRLKFNYEADLDETTEIREHVSL</sequence>
<protein>
    <recommendedName>
        <fullName evidence="3">Chromo domain-containing protein</fullName>
    </recommendedName>
</protein>
<gene>
    <name evidence="1" type="ORF">PHMEG_00010705</name>
</gene>
<reference evidence="2" key="1">
    <citation type="submission" date="2017-03" db="EMBL/GenBank/DDBJ databases">
        <title>Phytopthora megakarya and P. palmivora, two closely related causual agents of cacao black pod achieved similar genome size and gene model numbers by different mechanisms.</title>
        <authorList>
            <person name="Ali S."/>
            <person name="Shao J."/>
            <person name="Larry D.J."/>
            <person name="Kronmiller B."/>
            <person name="Shen D."/>
            <person name="Strem M.D."/>
            <person name="Melnick R.L."/>
            <person name="Guiltinan M.J."/>
            <person name="Tyler B.M."/>
            <person name="Meinhardt L.W."/>
            <person name="Bailey B.A."/>
        </authorList>
    </citation>
    <scope>NUCLEOTIDE SEQUENCE [LARGE SCALE GENOMIC DNA]</scope>
    <source>
        <strain evidence="2">zdho120</strain>
    </source>
</reference>
<organism evidence="1 2">
    <name type="scientific">Phytophthora megakarya</name>
    <dbReference type="NCBI Taxonomy" id="4795"/>
    <lineage>
        <taxon>Eukaryota</taxon>
        <taxon>Sar</taxon>
        <taxon>Stramenopiles</taxon>
        <taxon>Oomycota</taxon>
        <taxon>Peronosporomycetes</taxon>
        <taxon>Peronosporales</taxon>
        <taxon>Peronosporaceae</taxon>
        <taxon>Phytophthora</taxon>
    </lineage>
</organism>
<dbReference type="EMBL" id="NBNE01001085">
    <property type="protein sequence ID" value="OWZ15628.1"/>
    <property type="molecule type" value="Genomic_DNA"/>
</dbReference>
<evidence type="ECO:0000313" key="2">
    <source>
        <dbReference type="Proteomes" id="UP000198211"/>
    </source>
</evidence>
<keyword evidence="2" id="KW-1185">Reference proteome</keyword>
<dbReference type="Proteomes" id="UP000198211">
    <property type="component" value="Unassembled WGS sequence"/>
</dbReference>
<proteinExistence type="predicted"/>
<comment type="caution">
    <text evidence="1">The sequence shown here is derived from an EMBL/GenBank/DDBJ whole genome shotgun (WGS) entry which is preliminary data.</text>
</comment>
<dbReference type="AlphaFoldDB" id="A0A225WEF7"/>
<name>A0A225WEF7_9STRA</name>
<evidence type="ECO:0008006" key="3">
    <source>
        <dbReference type="Google" id="ProtNLM"/>
    </source>
</evidence>
<accession>A0A225WEF7</accession>